<protein>
    <submittedName>
        <fullName evidence="1">Uncharacterized protein</fullName>
    </submittedName>
</protein>
<organism evidence="1 2">
    <name type="scientific">Pseudoflavonifractor capillosus ATCC 29799</name>
    <dbReference type="NCBI Taxonomy" id="411467"/>
    <lineage>
        <taxon>Bacteria</taxon>
        <taxon>Bacillati</taxon>
        <taxon>Bacillota</taxon>
        <taxon>Clostridia</taxon>
        <taxon>Eubacteriales</taxon>
        <taxon>Oscillospiraceae</taxon>
        <taxon>Pseudoflavonifractor</taxon>
    </lineage>
</organism>
<reference evidence="1 2" key="1">
    <citation type="submission" date="2007-04" db="EMBL/GenBank/DDBJ databases">
        <authorList>
            <person name="Fulton L."/>
            <person name="Clifton S."/>
            <person name="Fulton B."/>
            <person name="Xu J."/>
            <person name="Minx P."/>
            <person name="Pepin K.H."/>
            <person name="Johnson M."/>
            <person name="Thiruvilangam P."/>
            <person name="Bhonagiri V."/>
            <person name="Nash W.E."/>
            <person name="Mardis E.R."/>
            <person name="Wilson R.K."/>
        </authorList>
    </citation>
    <scope>NUCLEOTIDE SEQUENCE [LARGE SCALE GENOMIC DNA]</scope>
    <source>
        <strain evidence="1 2">ATCC 29799</strain>
    </source>
</reference>
<comment type="caution">
    <text evidence="1">The sequence shown here is derived from an EMBL/GenBank/DDBJ whole genome shotgun (WGS) entry which is preliminary data.</text>
</comment>
<dbReference type="AlphaFoldDB" id="A6NX19"/>
<dbReference type="EMBL" id="AAXG02000019">
    <property type="protein sequence ID" value="EDM99367.1"/>
    <property type="molecule type" value="Genomic_DNA"/>
</dbReference>
<sequence length="41" mass="4990">MEQKAAAPGEPARHIERYPYRCFKILHGFYRKRKEKTQKIL</sequence>
<name>A6NX19_9FIRM</name>
<proteinExistence type="predicted"/>
<accession>A6NX19</accession>
<dbReference type="Proteomes" id="UP000003639">
    <property type="component" value="Unassembled WGS sequence"/>
</dbReference>
<reference evidence="1 2" key="2">
    <citation type="submission" date="2007-06" db="EMBL/GenBank/DDBJ databases">
        <title>Draft genome sequence of Pseudoflavonifractor capillosus ATCC 29799.</title>
        <authorList>
            <person name="Sudarsanam P."/>
            <person name="Ley R."/>
            <person name="Guruge J."/>
            <person name="Turnbaugh P.J."/>
            <person name="Mahowald M."/>
            <person name="Liep D."/>
            <person name="Gordon J."/>
        </authorList>
    </citation>
    <scope>NUCLEOTIDE SEQUENCE [LARGE SCALE GENOMIC DNA]</scope>
    <source>
        <strain evidence="1 2">ATCC 29799</strain>
    </source>
</reference>
<evidence type="ECO:0000313" key="1">
    <source>
        <dbReference type="EMBL" id="EDM99367.1"/>
    </source>
</evidence>
<gene>
    <name evidence="1" type="ORF">BACCAP_02764</name>
</gene>
<keyword evidence="2" id="KW-1185">Reference proteome</keyword>
<evidence type="ECO:0000313" key="2">
    <source>
        <dbReference type="Proteomes" id="UP000003639"/>
    </source>
</evidence>